<evidence type="ECO:0000256" key="4">
    <source>
        <dbReference type="SAM" id="MobiDB-lite"/>
    </source>
</evidence>
<feature type="region of interest" description="Disordered" evidence="4">
    <location>
        <begin position="170"/>
        <end position="207"/>
    </location>
</feature>
<dbReference type="SMART" id="SM00248">
    <property type="entry name" value="ANK"/>
    <property type="match status" value="5"/>
</dbReference>
<dbReference type="SUPFAM" id="SSF48403">
    <property type="entry name" value="Ankyrin repeat"/>
    <property type="match status" value="1"/>
</dbReference>
<sequence>KHAHLTWPFGSIWPGVLSSLDCNNYLVLSGNMVTRLGSRYTSYTVALVLGIAIQYSLAMPDCHMYIPGRNLNTVNGEEPDTSIQTKPGTSKRADLDPVNGGDSNSLNDAKPDTANEDPNYILGDTANGADFDIVNGAKPDSLTEADYDTENGADYDTAHGEDFVTVNEEDFDTSSEADFDTPSEEDFGTANGAELESSNGEDYDTENGADWNTVNGIDGTVKGAALYNAIYSDRYDVAVDLLLKNHNIVKYCDETGRTCLHWAADKGMFCIIPLIISLGADVDASDCDCITPLSLAARRGDSEAMELLSTSGAKILENEVNVLTAIYIANTFGTKIEGLCSVYEDESKCQNTMTDKIVTYCDEKGGTCLHWAVDKGMTDIISLILSLGPIIVNIDATDDDGNTPLFLAVRRRNSDAMNQLLKFGARIHIVNINGRNALHEAIILKEVQMADTLAEAIEDVDSVYQDEPKGPQTMVFKNTVVLALQSNMPSVATILLNRGAIPGIADRQGNSALQAADDNGLENIRELILKKPALRPVDKPVSTNF</sequence>
<evidence type="ECO:0000256" key="1">
    <source>
        <dbReference type="ARBA" id="ARBA00022737"/>
    </source>
</evidence>
<feature type="repeat" description="ANK" evidence="3">
    <location>
        <begin position="364"/>
        <end position="396"/>
    </location>
</feature>
<dbReference type="InterPro" id="IPR036770">
    <property type="entry name" value="Ankyrin_rpt-contain_sf"/>
</dbReference>
<evidence type="ECO:0000256" key="2">
    <source>
        <dbReference type="ARBA" id="ARBA00023043"/>
    </source>
</evidence>
<name>A0A0H5QV96_9EUKA</name>
<accession>A0A0H5QV96</accession>
<keyword evidence="1" id="KW-0677">Repeat</keyword>
<feature type="compositionally biased region" description="Acidic residues" evidence="4">
    <location>
        <begin position="170"/>
        <end position="187"/>
    </location>
</feature>
<organism evidence="5">
    <name type="scientific">Spongospora subterranea</name>
    <dbReference type="NCBI Taxonomy" id="70186"/>
    <lineage>
        <taxon>Eukaryota</taxon>
        <taxon>Sar</taxon>
        <taxon>Rhizaria</taxon>
        <taxon>Endomyxa</taxon>
        <taxon>Phytomyxea</taxon>
        <taxon>Plasmodiophorida</taxon>
        <taxon>Plasmodiophoridae</taxon>
        <taxon>Spongospora</taxon>
    </lineage>
</organism>
<feature type="region of interest" description="Disordered" evidence="4">
    <location>
        <begin position="73"/>
        <end position="124"/>
    </location>
</feature>
<dbReference type="PANTHER" id="PTHR24198:SF165">
    <property type="entry name" value="ANKYRIN REPEAT-CONTAINING PROTEIN-RELATED"/>
    <property type="match status" value="1"/>
</dbReference>
<dbReference type="EMBL" id="HACM01005471">
    <property type="protein sequence ID" value="CRZ05913.1"/>
    <property type="molecule type" value="Transcribed_RNA"/>
</dbReference>
<dbReference type="Gene3D" id="1.25.40.20">
    <property type="entry name" value="Ankyrin repeat-containing domain"/>
    <property type="match status" value="2"/>
</dbReference>
<feature type="non-terminal residue" evidence="5">
    <location>
        <position position="1"/>
    </location>
</feature>
<evidence type="ECO:0000313" key="5">
    <source>
        <dbReference type="EMBL" id="CRZ05913.1"/>
    </source>
</evidence>
<proteinExistence type="predicted"/>
<dbReference type="PANTHER" id="PTHR24198">
    <property type="entry name" value="ANKYRIN REPEAT AND PROTEIN KINASE DOMAIN-CONTAINING PROTEIN"/>
    <property type="match status" value="1"/>
</dbReference>
<dbReference type="AlphaFoldDB" id="A0A0H5QV96"/>
<reference evidence="5" key="1">
    <citation type="submission" date="2015-04" db="EMBL/GenBank/DDBJ databases">
        <title>The genome sequence of the plant pathogenic Rhizarian Plasmodiophora brassicae reveals insights in its biotrophic life cycle and the origin of chitin synthesis.</title>
        <authorList>
            <person name="Schwelm A."/>
            <person name="Fogelqvist J."/>
            <person name="Knaust A."/>
            <person name="Julke S."/>
            <person name="Lilja T."/>
            <person name="Dhandapani V."/>
            <person name="Bonilla-Rosso G."/>
            <person name="Karlsson M."/>
            <person name="Shevchenko A."/>
            <person name="Choi S.R."/>
            <person name="Kim H.G."/>
            <person name="Park J.Y."/>
            <person name="Lim Y.P."/>
            <person name="Ludwig-Muller J."/>
            <person name="Dixelius C."/>
        </authorList>
    </citation>
    <scope>NUCLEOTIDE SEQUENCE</scope>
    <source>
        <tissue evidence="5">Potato root galls</tissue>
    </source>
</reference>
<dbReference type="PROSITE" id="PS50297">
    <property type="entry name" value="ANK_REP_REGION"/>
    <property type="match status" value="2"/>
</dbReference>
<dbReference type="PROSITE" id="PS50088">
    <property type="entry name" value="ANK_REPEAT"/>
    <property type="match status" value="3"/>
</dbReference>
<dbReference type="Pfam" id="PF12796">
    <property type="entry name" value="Ank_2"/>
    <property type="match status" value="2"/>
</dbReference>
<protein>
    <submittedName>
        <fullName evidence="5">Uncharacterized protein</fullName>
    </submittedName>
</protein>
<feature type="repeat" description="ANK" evidence="3">
    <location>
        <begin position="255"/>
        <end position="287"/>
    </location>
</feature>
<feature type="repeat" description="ANK" evidence="3">
    <location>
        <begin position="400"/>
        <end position="432"/>
    </location>
</feature>
<keyword evidence="2 3" id="KW-0040">ANK repeat</keyword>
<feature type="compositionally biased region" description="Polar residues" evidence="4">
    <location>
        <begin position="73"/>
        <end position="88"/>
    </location>
</feature>
<dbReference type="InterPro" id="IPR002110">
    <property type="entry name" value="Ankyrin_rpt"/>
</dbReference>
<evidence type="ECO:0000256" key="3">
    <source>
        <dbReference type="PROSITE-ProRule" id="PRU00023"/>
    </source>
</evidence>